<organism evidence="1 2">
    <name type="scientific">Streptomyces nanshensis</name>
    <dbReference type="NCBI Taxonomy" id="518642"/>
    <lineage>
        <taxon>Bacteria</taxon>
        <taxon>Bacillati</taxon>
        <taxon>Actinomycetota</taxon>
        <taxon>Actinomycetes</taxon>
        <taxon>Kitasatosporales</taxon>
        <taxon>Streptomycetaceae</taxon>
        <taxon>Streptomyces</taxon>
    </lineage>
</organism>
<reference evidence="1 2" key="1">
    <citation type="journal article" date="2016" name="Front. Microbiol.">
        <title>Comparative Genomics Analysis of Streptomyces Species Reveals Their Adaptation to the Marine Environment and Their Diversity at the Genomic Level.</title>
        <authorList>
            <person name="Tian X."/>
            <person name="Zhang Z."/>
            <person name="Yang T."/>
            <person name="Chen M."/>
            <person name="Li J."/>
            <person name="Chen F."/>
            <person name="Yang J."/>
            <person name="Li W."/>
            <person name="Zhang B."/>
            <person name="Zhang Z."/>
            <person name="Wu J."/>
            <person name="Zhang C."/>
            <person name="Long L."/>
            <person name="Xiao J."/>
        </authorList>
    </citation>
    <scope>NUCLEOTIDE SEQUENCE [LARGE SCALE GENOMIC DNA]</scope>
    <source>
        <strain evidence="1 2">SCSIO 10429</strain>
    </source>
</reference>
<protein>
    <submittedName>
        <fullName evidence="1">Uncharacterized protein</fullName>
    </submittedName>
</protein>
<sequence length="94" mass="10542">MVTTNTPPSEDQPWAGDLVQLRPGTLENQHPGCWYVVGDIPEPGILELYLEDRHPGYWDFASTAEARDVVRIRRLTLTGARSWTLPATDGGRPR</sequence>
<gene>
    <name evidence="1" type="ORF">AN218_08120</name>
</gene>
<dbReference type="Pfam" id="PF19716">
    <property type="entry name" value="DUF6211"/>
    <property type="match status" value="1"/>
</dbReference>
<evidence type="ECO:0000313" key="1">
    <source>
        <dbReference type="EMBL" id="OEV12470.1"/>
    </source>
</evidence>
<dbReference type="AlphaFoldDB" id="A0A1E7L8I6"/>
<comment type="caution">
    <text evidence="1">The sequence shown here is derived from an EMBL/GenBank/DDBJ whole genome shotgun (WGS) entry which is preliminary data.</text>
</comment>
<accession>A0A1E7L8I6</accession>
<proteinExistence type="predicted"/>
<keyword evidence="2" id="KW-1185">Reference proteome</keyword>
<dbReference type="EMBL" id="LJGW01000139">
    <property type="protein sequence ID" value="OEV12470.1"/>
    <property type="molecule type" value="Genomic_DNA"/>
</dbReference>
<dbReference type="RefSeq" id="WP_070016084.1">
    <property type="nucleotide sequence ID" value="NZ_LJGW01000139.1"/>
</dbReference>
<evidence type="ECO:0000313" key="2">
    <source>
        <dbReference type="Proteomes" id="UP000176005"/>
    </source>
</evidence>
<dbReference type="Proteomes" id="UP000176005">
    <property type="component" value="Unassembled WGS sequence"/>
</dbReference>
<name>A0A1E7L8I6_9ACTN</name>
<dbReference type="InterPro" id="IPR046183">
    <property type="entry name" value="DUF6211"/>
</dbReference>